<reference evidence="5" key="1">
    <citation type="journal article" date="2020" name="Fungal Divers.">
        <title>Resolving the Mortierellaceae phylogeny through synthesis of multi-gene phylogenetics and phylogenomics.</title>
        <authorList>
            <person name="Vandepol N."/>
            <person name="Liber J."/>
            <person name="Desiro A."/>
            <person name="Na H."/>
            <person name="Kennedy M."/>
            <person name="Barry K."/>
            <person name="Grigoriev I.V."/>
            <person name="Miller A.N."/>
            <person name="O'Donnell K."/>
            <person name="Stajich J.E."/>
            <person name="Bonito G."/>
        </authorList>
    </citation>
    <scope>NUCLEOTIDE SEQUENCE</scope>
    <source>
        <strain evidence="5">NVP1</strain>
    </source>
</reference>
<feature type="compositionally biased region" description="Polar residues" evidence="3">
    <location>
        <begin position="718"/>
        <end position="743"/>
    </location>
</feature>
<feature type="region of interest" description="Disordered" evidence="3">
    <location>
        <begin position="1"/>
        <end position="44"/>
    </location>
</feature>
<proteinExistence type="predicted"/>
<dbReference type="InterPro" id="IPR036390">
    <property type="entry name" value="WH_DNA-bd_sf"/>
</dbReference>
<feature type="compositionally biased region" description="Basic residues" evidence="3">
    <location>
        <begin position="680"/>
        <end position="699"/>
    </location>
</feature>
<evidence type="ECO:0000313" key="6">
    <source>
        <dbReference type="Proteomes" id="UP000696485"/>
    </source>
</evidence>
<feature type="domain" description="HTH La-type RNA-binding" evidence="4">
    <location>
        <begin position="201"/>
        <end position="291"/>
    </location>
</feature>
<dbReference type="EMBL" id="JAAAUY010001176">
    <property type="protein sequence ID" value="KAF9323981.1"/>
    <property type="molecule type" value="Genomic_DNA"/>
</dbReference>
<dbReference type="PROSITE" id="PS50961">
    <property type="entry name" value="HTH_LA"/>
    <property type="match status" value="1"/>
</dbReference>
<dbReference type="InterPro" id="IPR045180">
    <property type="entry name" value="La_dom_prot"/>
</dbReference>
<dbReference type="AlphaFoldDB" id="A0A9P5VHH7"/>
<gene>
    <name evidence="5" type="primary">LARP4B</name>
    <name evidence="5" type="ORF">BG006_000956</name>
</gene>
<comment type="caution">
    <text evidence="5">The sequence shown here is derived from an EMBL/GenBank/DDBJ whole genome shotgun (WGS) entry which is preliminary data.</text>
</comment>
<evidence type="ECO:0000259" key="4">
    <source>
        <dbReference type="PROSITE" id="PS50961"/>
    </source>
</evidence>
<organism evidence="5 6">
    <name type="scientific">Podila minutissima</name>
    <dbReference type="NCBI Taxonomy" id="64525"/>
    <lineage>
        <taxon>Eukaryota</taxon>
        <taxon>Fungi</taxon>
        <taxon>Fungi incertae sedis</taxon>
        <taxon>Mucoromycota</taxon>
        <taxon>Mortierellomycotina</taxon>
        <taxon>Mortierellomycetes</taxon>
        <taxon>Mortierellales</taxon>
        <taxon>Mortierellaceae</taxon>
        <taxon>Podila</taxon>
    </lineage>
</organism>
<dbReference type="Gene3D" id="1.10.10.10">
    <property type="entry name" value="Winged helix-like DNA-binding domain superfamily/Winged helix DNA-binding domain"/>
    <property type="match status" value="1"/>
</dbReference>
<dbReference type="Proteomes" id="UP000696485">
    <property type="component" value="Unassembled WGS sequence"/>
</dbReference>
<keyword evidence="1 2" id="KW-0694">RNA-binding</keyword>
<dbReference type="PANTHER" id="PTHR22792:SF132">
    <property type="entry name" value="LA-RELATED PROTEIN 1"/>
    <property type="match status" value="1"/>
</dbReference>
<dbReference type="PANTHER" id="PTHR22792">
    <property type="entry name" value="LUPUS LA PROTEIN-RELATED"/>
    <property type="match status" value="1"/>
</dbReference>
<dbReference type="InterPro" id="IPR036388">
    <property type="entry name" value="WH-like_DNA-bd_sf"/>
</dbReference>
<protein>
    <submittedName>
        <fullName evidence="5">La- protein 4B</fullName>
    </submittedName>
</protein>
<dbReference type="InterPro" id="IPR006630">
    <property type="entry name" value="La_HTH"/>
</dbReference>
<name>A0A9P5VHH7_9FUNG</name>
<accession>A0A9P5VHH7</accession>
<dbReference type="SMART" id="SM00715">
    <property type="entry name" value="LA"/>
    <property type="match status" value="1"/>
</dbReference>
<feature type="compositionally biased region" description="Basic residues" evidence="3">
    <location>
        <begin position="606"/>
        <end position="617"/>
    </location>
</feature>
<feature type="compositionally biased region" description="Polar residues" evidence="3">
    <location>
        <begin position="666"/>
        <end position="676"/>
    </location>
</feature>
<sequence length="781" mass="87134">MSGRPGGSCQQERPPHGQTQPTNGQGRGPLTKFNNRIPLPRPPYDVNRNHHIPEEFERFTPSNRARPYLTSVPNSGSDIHFSDRSYNKDRWNVYPTSRFQMREPPNLDNDPWRSTIVTSPEMPSYTYSMPYGPSMPLPPNTPTPRNEAIQDDHYDIEITLGSEQESTSAFASAGASEFAGNAKDDNVSVSVSTLNLHFLSPGQVDKSRDRLREQLEFYFSPSNLAVDTFLVSHMNAERFVSISVIADFKRVKAVTRNMGEIVAALRRSSAVIEITDLFEVAQCPAKEIVQEVGNTWFVEFETPEEALSMLSYIRGKTLRGVPLAGRLKSNTVFTGGINNAAMPKHPIEQTSSSPTELNEYGLTLDGGWISSSDTADYSPPFGRPSYRRFPLEPEEYSPYSQGTWHSAATEIPFYDISSPMIDPAKTGPGAAQQGLRPMPDVPYYQGQQRLHPGPYMMSSHLPPSFGRPTERPSGQFAPTQGPPRPNSDSGHSSIYGRKQLFDEGGPNGPRVDSNSSTNNNNGNSYRSFARRSSFSSDQLWREHGPRNLPLFSMNIRDQERQLQMVATPSGNTAAVMTQEPHGSETHGQGTQPPWIETPAQPAPFKSKNKNRKKKNQNQKKMAANHENKDTSDPIATVTKKLFDMTASEDKSAQPSQHDLRHKRGNDNISNATSNPDNRPHNHKNNKSSKGKDTKQHKKEKGSDISRDSPILQIESFPPLSSSHLPNTSYSQVRHQDSSVIRSQTAKKTKWQPLAYEAITKPQKKKQHNPKERVPHVDGVAE</sequence>
<evidence type="ECO:0000313" key="5">
    <source>
        <dbReference type="EMBL" id="KAF9323981.1"/>
    </source>
</evidence>
<dbReference type="GO" id="GO:0003723">
    <property type="term" value="F:RNA binding"/>
    <property type="evidence" value="ECO:0007669"/>
    <property type="project" value="UniProtKB-UniRule"/>
</dbReference>
<evidence type="ECO:0000256" key="2">
    <source>
        <dbReference type="PROSITE-ProRule" id="PRU00332"/>
    </source>
</evidence>
<dbReference type="Pfam" id="PF05383">
    <property type="entry name" value="La"/>
    <property type="match status" value="1"/>
</dbReference>
<evidence type="ECO:0000256" key="3">
    <source>
        <dbReference type="SAM" id="MobiDB-lite"/>
    </source>
</evidence>
<feature type="region of interest" description="Disordered" evidence="3">
    <location>
        <begin position="576"/>
        <end position="781"/>
    </location>
</feature>
<keyword evidence="6" id="KW-1185">Reference proteome</keyword>
<feature type="region of interest" description="Disordered" evidence="3">
    <location>
        <begin position="423"/>
        <end position="530"/>
    </location>
</feature>
<dbReference type="SUPFAM" id="SSF46785">
    <property type="entry name" value="Winged helix' DNA-binding domain"/>
    <property type="match status" value="1"/>
</dbReference>
<dbReference type="GO" id="GO:0005737">
    <property type="term" value="C:cytoplasm"/>
    <property type="evidence" value="ECO:0007669"/>
    <property type="project" value="UniProtKB-ARBA"/>
</dbReference>
<evidence type="ECO:0000256" key="1">
    <source>
        <dbReference type="ARBA" id="ARBA00022884"/>
    </source>
</evidence>
<feature type="compositionally biased region" description="Low complexity" evidence="3">
    <location>
        <begin position="513"/>
        <end position="530"/>
    </location>
</feature>
<dbReference type="CDD" id="cd07323">
    <property type="entry name" value="LAM"/>
    <property type="match status" value="1"/>
</dbReference>